<dbReference type="SUPFAM" id="SSF51735">
    <property type="entry name" value="NAD(P)-binding Rossmann-fold domains"/>
    <property type="match status" value="1"/>
</dbReference>
<dbReference type="GO" id="GO:0016491">
    <property type="term" value="F:oxidoreductase activity"/>
    <property type="evidence" value="ECO:0007669"/>
    <property type="project" value="UniProtKB-KW"/>
</dbReference>
<gene>
    <name evidence="3" type="ORF">GWK16_05950</name>
</gene>
<dbReference type="Gene3D" id="3.40.50.720">
    <property type="entry name" value="NAD(P)-binding Rossmann-like Domain"/>
    <property type="match status" value="1"/>
</dbReference>
<keyword evidence="2" id="KW-0560">Oxidoreductase</keyword>
<dbReference type="PRINTS" id="PR00080">
    <property type="entry name" value="SDRFAMILY"/>
</dbReference>
<sequence length="249" mass="25151">MAAHRRTALVTGAGRNIGRAVALGLAEDGFDIVVNGSADRAACEAVAAEAAARGAATLVAMGDVGTPEGCARIAAEAIARFGAVDVLVNNAALRPARPFLETPEEDWQRVIAVDLDAAVRLSRACLPGMLAAGWGRIINFTGMNAIHGYGGRAPVSVAKHGVWGLTKALAKEFGPQGITVNAISPGPIAADEAPSDPAAAAYRAKAVARVPVGREGTPAEVAAIARLLASDGGAYVNGQMLQVNGGAET</sequence>
<dbReference type="PRINTS" id="PR00081">
    <property type="entry name" value="GDHRDH"/>
</dbReference>
<comment type="similarity">
    <text evidence="1">Belongs to the short-chain dehydrogenases/reductases (SDR) family.</text>
</comment>
<protein>
    <submittedName>
        <fullName evidence="3">SDR family oxidoreductase</fullName>
    </submittedName>
</protein>
<accession>A0A848EBW8</accession>
<comment type="caution">
    <text evidence="3">The sequence shown here is derived from an EMBL/GenBank/DDBJ whole genome shotgun (WGS) entry which is preliminary data.</text>
</comment>
<dbReference type="PANTHER" id="PTHR42879">
    <property type="entry name" value="3-OXOACYL-(ACYL-CARRIER-PROTEIN) REDUCTASE"/>
    <property type="match status" value="1"/>
</dbReference>
<organism evidence="3 4">
    <name type="scientific">Neoroseomonas marina</name>
    <dbReference type="NCBI Taxonomy" id="1232220"/>
    <lineage>
        <taxon>Bacteria</taxon>
        <taxon>Pseudomonadati</taxon>
        <taxon>Pseudomonadota</taxon>
        <taxon>Alphaproteobacteria</taxon>
        <taxon>Acetobacterales</taxon>
        <taxon>Acetobacteraceae</taxon>
        <taxon>Neoroseomonas</taxon>
    </lineage>
</organism>
<evidence type="ECO:0000313" key="3">
    <source>
        <dbReference type="EMBL" id="NMJ40775.1"/>
    </source>
</evidence>
<dbReference type="InterPro" id="IPR002347">
    <property type="entry name" value="SDR_fam"/>
</dbReference>
<name>A0A848EBW8_9PROT</name>
<dbReference type="InterPro" id="IPR050259">
    <property type="entry name" value="SDR"/>
</dbReference>
<dbReference type="EMBL" id="JABBKX010000002">
    <property type="protein sequence ID" value="NMJ40775.1"/>
    <property type="molecule type" value="Genomic_DNA"/>
</dbReference>
<evidence type="ECO:0000256" key="1">
    <source>
        <dbReference type="ARBA" id="ARBA00006484"/>
    </source>
</evidence>
<dbReference type="AlphaFoldDB" id="A0A848EBW8"/>
<dbReference type="FunFam" id="3.40.50.720:FF:000173">
    <property type="entry name" value="3-oxoacyl-[acyl-carrier protein] reductase"/>
    <property type="match status" value="1"/>
</dbReference>
<dbReference type="PANTHER" id="PTHR42879:SF2">
    <property type="entry name" value="3-OXOACYL-[ACYL-CARRIER-PROTEIN] REDUCTASE FABG"/>
    <property type="match status" value="1"/>
</dbReference>
<dbReference type="Pfam" id="PF13561">
    <property type="entry name" value="adh_short_C2"/>
    <property type="match status" value="1"/>
</dbReference>
<proteinExistence type="inferred from homology"/>
<reference evidence="3 4" key="1">
    <citation type="submission" date="2020-03" db="EMBL/GenBank/DDBJ databases">
        <authorList>
            <person name="Sun Q."/>
        </authorList>
    </citation>
    <scope>NUCLEOTIDE SEQUENCE [LARGE SCALE GENOMIC DNA]</scope>
    <source>
        <strain evidence="3 4">JC162</strain>
    </source>
</reference>
<evidence type="ECO:0000313" key="4">
    <source>
        <dbReference type="Proteomes" id="UP000548582"/>
    </source>
</evidence>
<dbReference type="InterPro" id="IPR036291">
    <property type="entry name" value="NAD(P)-bd_dom_sf"/>
</dbReference>
<keyword evidence="4" id="KW-1185">Reference proteome</keyword>
<dbReference type="RefSeq" id="WP_170053045.1">
    <property type="nucleotide sequence ID" value="NZ_JABBKX010000002.1"/>
</dbReference>
<dbReference type="Proteomes" id="UP000548582">
    <property type="component" value="Unassembled WGS sequence"/>
</dbReference>
<evidence type="ECO:0000256" key="2">
    <source>
        <dbReference type="ARBA" id="ARBA00023002"/>
    </source>
</evidence>